<dbReference type="InterPro" id="IPR059115">
    <property type="entry name" value="Rib"/>
</dbReference>
<feature type="region of interest" description="Disordered" evidence="2">
    <location>
        <begin position="1263"/>
        <end position="1293"/>
    </location>
</feature>
<keyword evidence="3" id="KW-1133">Transmembrane helix</keyword>
<feature type="compositionally biased region" description="Basic and acidic residues" evidence="2">
    <location>
        <begin position="1971"/>
        <end position="1986"/>
    </location>
</feature>
<feature type="domain" description="Rib" evidence="5">
    <location>
        <begin position="1478"/>
        <end position="1553"/>
    </location>
</feature>
<name>A0A0X8FKH8_9LACT</name>
<feature type="region of interest" description="Disordered" evidence="2">
    <location>
        <begin position="1432"/>
        <end position="1453"/>
    </location>
</feature>
<dbReference type="Pfam" id="PF18957">
    <property type="entry name" value="RibLong"/>
    <property type="match status" value="1"/>
</dbReference>
<feature type="compositionally biased region" description="Basic and acidic residues" evidence="2">
    <location>
        <begin position="1634"/>
        <end position="1656"/>
    </location>
</feature>
<feature type="domain" description="Rib" evidence="5">
    <location>
        <begin position="1162"/>
        <end position="1236"/>
    </location>
</feature>
<dbReference type="NCBIfam" id="TIGR02331">
    <property type="entry name" value="rib_alpha"/>
    <property type="match status" value="6"/>
</dbReference>
<proteinExistence type="predicted"/>
<feature type="compositionally biased region" description="Basic and acidic residues" evidence="2">
    <location>
        <begin position="1813"/>
        <end position="1841"/>
    </location>
</feature>
<dbReference type="EMBL" id="CP014163">
    <property type="protein sequence ID" value="AMB99003.1"/>
    <property type="molecule type" value="Genomic_DNA"/>
</dbReference>
<keyword evidence="1" id="KW-0732">Signal</keyword>
<evidence type="ECO:0000259" key="4">
    <source>
        <dbReference type="Pfam" id="PF04650"/>
    </source>
</evidence>
<feature type="compositionally biased region" description="Basic and acidic residues" evidence="2">
    <location>
        <begin position="1867"/>
        <end position="1878"/>
    </location>
</feature>
<dbReference type="InterPro" id="IPR013783">
    <property type="entry name" value="Ig-like_fold"/>
</dbReference>
<evidence type="ECO:0000256" key="3">
    <source>
        <dbReference type="SAM" id="Phobius"/>
    </source>
</evidence>
<feature type="compositionally biased region" description="Basic and acidic residues" evidence="2">
    <location>
        <begin position="1930"/>
        <end position="1945"/>
    </location>
</feature>
<evidence type="ECO:0000313" key="9">
    <source>
        <dbReference type="Proteomes" id="UP000062260"/>
    </source>
</evidence>
<dbReference type="KEGG" id="auh:AWM75_02870"/>
<feature type="compositionally biased region" description="Basic and acidic residues" evidence="2">
    <location>
        <begin position="1570"/>
        <end position="1595"/>
    </location>
</feature>
<dbReference type="Pfam" id="PF04650">
    <property type="entry name" value="YSIRK_signal"/>
    <property type="match status" value="1"/>
</dbReference>
<feature type="domain" description="YSIRK Gram-positive signal peptide" evidence="4">
    <location>
        <begin position="16"/>
        <end position="41"/>
    </location>
</feature>
<feature type="compositionally biased region" description="Basic and acidic residues" evidence="2">
    <location>
        <begin position="164"/>
        <end position="195"/>
    </location>
</feature>
<evidence type="ECO:0008006" key="10">
    <source>
        <dbReference type="Google" id="ProtNLM"/>
    </source>
</evidence>
<protein>
    <recommendedName>
        <fullName evidence="10">Gram-positive cocci surface proteins LPxTG domain-containing protein</fullName>
    </recommendedName>
</protein>
<feature type="region of interest" description="Disordered" evidence="2">
    <location>
        <begin position="1553"/>
        <end position="1905"/>
    </location>
</feature>
<feature type="region of interest" description="Disordered" evidence="2">
    <location>
        <begin position="2033"/>
        <end position="2072"/>
    </location>
</feature>
<feature type="domain" description="Atypical Rib" evidence="6">
    <location>
        <begin position="1562"/>
        <end position="1639"/>
    </location>
</feature>
<evidence type="ECO:0000256" key="2">
    <source>
        <dbReference type="SAM" id="MobiDB-lite"/>
    </source>
</evidence>
<keyword evidence="9" id="KW-1185">Reference proteome</keyword>
<dbReference type="Proteomes" id="UP000062260">
    <property type="component" value="Chromosome"/>
</dbReference>
<feature type="region of interest" description="Disordered" evidence="2">
    <location>
        <begin position="1184"/>
        <end position="1216"/>
    </location>
</feature>
<evidence type="ECO:0000259" key="7">
    <source>
        <dbReference type="Pfam" id="PF18957"/>
    </source>
</evidence>
<feature type="compositionally biased region" description="Low complexity" evidence="2">
    <location>
        <begin position="84"/>
        <end position="121"/>
    </location>
</feature>
<sequence length="2100" mass="224058">MLGKNNTQARREKMGNKVYKYAIKRLSVGVASVAVAAGILFSSQEQVAQAASETGVEATTPGDTSSADAAQPEAEAPTDPVAQPGEETTAAPGAEEATGKPAEADAPTEEAPAPEASTATPAEDDKLPEGAVNTAEPEAAPADGSVEEPVQPEVKPASSIEPKNLIEKGEEGETVKTRNEVEPRANELTFGKDKDGNIISKEASEAVANKSELAEAKSYEWVKSPEIGDTKAHVKVTYNDGSYDILEVNVQTPNRPEDEPGSNVITSGGTSEADAIEATGNDPRASFTYQGRAWIENEPSFGGGPDDGDQPVAGQKIYLQWRDHKGIISPIFYTTTKADGTFIFDLSRPVLNADGSMTKFTLTGLNGAKTGVRTWAEPLEGYSVVKSGDMYGARFQTRLDRTQENWDFTVGVERIVGGVVQYQRKPNVEGWLAKPESEWVRPDTTDGYWPDNGNYGVMRGKVWYENNETNGGVTNEYLGQPGNGDVWATGMEVVGSYVNDEVARQFDQWRDNNKGYTHDQFKQAQKDIIAAYEAEHGKGSAIAETVVGKVDKDGNYRIPFRGLYGVSRNRQNAPAQISNKITDEEFGELVRDEEVNHSDSRVWDGIVNLRNRHINYDYSYVYPLVGNNDVWMKMYEDNMFQSSYSIGGQLNAGTNISGIQFAILAAQPVHDVTNKDTNENWAKPGDTAESHTKGLHPNQVYKVRWFKDGEAIGEAVEMRSDNLGEFGSVPITVSDDLTDDSVYTSAVFTANDKADNLANALYVDSFIARPVVKKVNQADPVKKGYARVTFLPGEDGAFDNGSGAVYYDVLENYTLKEAQEAAKNSAVPLEIPNVTPADNVYPFQGWKLNTNNKFSSLDATSVKLKDLADADAKLQNGVPVTFVAGYAKEKDAAKYTPAYAETAGEVGKEAKSAAPTFTDKDGKAATPKVNSYKLGEGAPAGATIDEATGVVTYTPTEADAGKTVEVPVVVTYADDSTDNVKAPIKVAQLDDVIDRTDDPSKPTPEGYVRVTLDAGEGAKLKDGQTKKVYDVKKGKSLAENQYPQVEVDPAKKNDYKDPITWTVAPGTPINEQTDIVANATKTEANTNEPVGKDQTVKVGEPVDSDKSIENLTDLPAGTKTSFKEPVDTTTEGQKDATVVVTYPDGSTDEVPVKVNVEKNPTQADTNTPVGKDQTVKVGEPVDSDKSIENLTDLPAGTKTSFKEPVDTTTEGQKDATVVVTYPDGSTDEVPVKVNVEKNPTQADTNTPVGKDQTVKVGEPVDSDKSIENLTDLPAGTKTSFKEPVDTTTEGQKDATVVVTYPDGSTDEVPVKVNVEKNPTQADTNTPVGKDQTVKVGEPVDSDKSIENLKDLPAGTKTSFKEPVDTTTEGQKDATVVVTYPDGSTDEVPVKVNVEKNPTQADTNTPVGKDQTVKVGEPVDSDKSIENLKDLPAGTKTSFKEPVDTTTEGQKDATVVVTYPDGSTDEVPVKVNVEKNPTQADTNTPVGKDQTVKVGEPVDSDKSIENLKDLPAGTKTSFKEPVDTTTEGQKDATVVVTYPDGSTDEVPVKVNVKKELTQADETTPTVPADKTPVEDKNQLTQDEKDQVKKAIEDANKDTFPAAKDGQEPTKVEVDDKGNATITYPDGSKDTIPSEDLIREKTKVTGEAKEVEPTDKEQATGLRVENQDKGTPTKVTAKDEDGNNVPVTVDKDGNILVTPGTKVDGPITVTVEDQDLPGGKKDFEVPVKGHEKGRNDNGTSVDDSKVTPVDPTDEKQGTGIIVNNPDKDTKVTAKDEDGKDVPVEINPETGEVEVTPGTKVDGPITVIVEDPDLPGGKKEIEVPVNGHEKGRDDNGSDKTDAKTSVDQTGVKPVNPTDDKQGTGIIVNNPDKDTKVTAKDEDGNDVPVVINPETGEVEVTPGTKVDGPITVIVEDPELPGGKVEITVPVVGHEAGRDDNGSDKTDKATTVDQTGVKPVNPTDDKQGTGIIVNNPDKDTKVTAKDEDGKDVPVVINPETGEIEVTPGTNVDGPITVIVEDPELPGGKVEITVPVVVGHEAGRDDNAKGAPSQTGKGQATGQSAKQATKAALPNTGAVTGLGTLGVVLAGIGSVFALAGKKRKED</sequence>
<feature type="domain" description="Rib" evidence="5">
    <location>
        <begin position="1241"/>
        <end position="1315"/>
    </location>
</feature>
<accession>A0A0X8FKH8</accession>
<dbReference type="Pfam" id="PF18938">
    <property type="entry name" value="aRib"/>
    <property type="match status" value="1"/>
</dbReference>
<keyword evidence="3" id="KW-0812">Transmembrane</keyword>
<feature type="domain" description="Long Rib" evidence="7">
    <location>
        <begin position="892"/>
        <end position="986"/>
    </location>
</feature>
<feature type="region of interest" description="Disordered" evidence="2">
    <location>
        <begin position="47"/>
        <end position="195"/>
    </location>
</feature>
<dbReference type="Gene3D" id="2.60.40.10">
    <property type="entry name" value="Immunoglobulins"/>
    <property type="match status" value="1"/>
</dbReference>
<evidence type="ECO:0000259" key="6">
    <source>
        <dbReference type="Pfam" id="PF18938"/>
    </source>
</evidence>
<evidence type="ECO:0000259" key="5">
    <source>
        <dbReference type="Pfam" id="PF08428"/>
    </source>
</evidence>
<feature type="compositionally biased region" description="Basic and acidic residues" evidence="2">
    <location>
        <begin position="1716"/>
        <end position="1733"/>
    </location>
</feature>
<dbReference type="RefSeq" id="WP_067977995.1">
    <property type="nucleotide sequence ID" value="NZ_CP014163.1"/>
</dbReference>
<dbReference type="STRING" id="128944.AWM75_02870"/>
<reference evidence="9" key="2">
    <citation type="submission" date="2016-01" db="EMBL/GenBank/DDBJ databases">
        <title>Six Aerococcus type strain genome sequencing and assembly using PacBio and Illumina Hiseq.</title>
        <authorList>
            <person name="Carkaci D."/>
            <person name="Dargis R."/>
            <person name="Nielsen X.C."/>
            <person name="Skovgaard O."/>
            <person name="Fuursted K."/>
            <person name="Christensen J.J."/>
        </authorList>
    </citation>
    <scope>NUCLEOTIDE SEQUENCE [LARGE SCALE GENOMIC DNA]</scope>
    <source>
        <strain evidence="9">CCUG42038B</strain>
    </source>
</reference>
<feature type="domain" description="Rib" evidence="5">
    <location>
        <begin position="1399"/>
        <end position="1473"/>
    </location>
</feature>
<evidence type="ECO:0000313" key="8">
    <source>
        <dbReference type="EMBL" id="AMB99003.1"/>
    </source>
</evidence>
<dbReference type="InterPro" id="IPR005877">
    <property type="entry name" value="YSIRK_signal_dom"/>
</dbReference>
<dbReference type="Pfam" id="PF08428">
    <property type="entry name" value="Rib"/>
    <property type="match status" value="7"/>
</dbReference>
<gene>
    <name evidence="8" type="ORF">AWM75_02870</name>
</gene>
<dbReference type="InterPro" id="IPR044024">
    <property type="entry name" value="aRib"/>
</dbReference>
<feature type="domain" description="Rib" evidence="5">
    <location>
        <begin position="1083"/>
        <end position="1157"/>
    </location>
</feature>
<dbReference type="OrthoDB" id="1702003at2"/>
<feature type="compositionally biased region" description="Basic and acidic residues" evidence="2">
    <location>
        <begin position="1763"/>
        <end position="1780"/>
    </location>
</feature>
<dbReference type="Gene3D" id="3.10.20.890">
    <property type="match status" value="1"/>
</dbReference>
<feature type="region of interest" description="Disordered" evidence="2">
    <location>
        <begin position="1105"/>
        <end position="1132"/>
    </location>
</feature>
<dbReference type="NCBIfam" id="TIGR01168">
    <property type="entry name" value="YSIRK_signal"/>
    <property type="match status" value="1"/>
</dbReference>
<evidence type="ECO:0000256" key="1">
    <source>
        <dbReference type="ARBA" id="ARBA00022729"/>
    </source>
</evidence>
<keyword evidence="3" id="KW-0472">Membrane</keyword>
<organism evidence="8 9">
    <name type="scientific">Aerococcus urinaehominis</name>
    <dbReference type="NCBI Taxonomy" id="128944"/>
    <lineage>
        <taxon>Bacteria</taxon>
        <taxon>Bacillati</taxon>
        <taxon>Bacillota</taxon>
        <taxon>Bacilli</taxon>
        <taxon>Lactobacillales</taxon>
        <taxon>Aerococcaceae</taxon>
        <taxon>Aerococcus</taxon>
    </lineage>
</organism>
<feature type="compositionally biased region" description="Basic and acidic residues" evidence="2">
    <location>
        <begin position="1603"/>
        <end position="1616"/>
    </location>
</feature>
<reference evidence="8 9" key="1">
    <citation type="journal article" date="2016" name="Genome Announc.">
        <title>Complete Genome Sequences of Aerococcus christensenii CCUG 28831T, Aerococcus sanguinicola CCUG 43001T, Aerococcus urinae CCUG 36881T, Aerococcus urinaeequi CCUG 28094T, Aerococcus urinaehominis CCUG 42038 BT, and Aerococcus viridans CCUG 4311T.</title>
        <authorList>
            <person name="Carkaci D."/>
            <person name="Dargis R."/>
            <person name="Nielsen X.C."/>
            <person name="Skovgaard O."/>
            <person name="Fuursted K."/>
            <person name="Christensen J.J."/>
        </authorList>
    </citation>
    <scope>NUCLEOTIDE SEQUENCE [LARGE SCALE GENOMIC DNA]</scope>
    <source>
        <strain evidence="8 9">CCUG42038B</strain>
    </source>
</reference>
<dbReference type="InterPro" id="IPR012706">
    <property type="entry name" value="Rib_alpha_Esp_rpt"/>
</dbReference>
<feature type="domain" description="Rib" evidence="5">
    <location>
        <begin position="182"/>
        <end position="251"/>
    </location>
</feature>
<feature type="transmembrane region" description="Helical" evidence="3">
    <location>
        <begin position="2072"/>
        <end position="2093"/>
    </location>
</feature>
<feature type="compositionally biased region" description="Polar residues" evidence="2">
    <location>
        <begin position="2046"/>
        <end position="2061"/>
    </location>
</feature>
<dbReference type="InterPro" id="IPR044055">
    <property type="entry name" value="RibLong"/>
</dbReference>
<feature type="region of interest" description="Disordered" evidence="2">
    <location>
        <begin position="1929"/>
        <end position="2009"/>
    </location>
</feature>
<feature type="domain" description="Rib" evidence="5">
    <location>
        <begin position="1320"/>
        <end position="1394"/>
    </location>
</feature>
<dbReference type="NCBIfam" id="NF038186">
    <property type="entry name" value="YPDG_rpt"/>
    <property type="match status" value="1"/>
</dbReference>